<evidence type="ECO:0000313" key="2">
    <source>
        <dbReference type="Proteomes" id="UP000629098"/>
    </source>
</evidence>
<dbReference type="EMBL" id="JACXAE010000007">
    <property type="protein sequence ID" value="MBD2770670.1"/>
    <property type="molecule type" value="Genomic_DNA"/>
</dbReference>
<gene>
    <name evidence="1" type="ORF">ICL16_00645</name>
</gene>
<keyword evidence="2" id="KW-1185">Reference proteome</keyword>
<dbReference type="Proteomes" id="UP000629098">
    <property type="component" value="Unassembled WGS sequence"/>
</dbReference>
<name>A0A8J7C964_9CYAN</name>
<organism evidence="1 2">
    <name type="scientific">Iningainema tapete BLCC-T55</name>
    <dbReference type="NCBI Taxonomy" id="2748662"/>
    <lineage>
        <taxon>Bacteria</taxon>
        <taxon>Bacillati</taxon>
        <taxon>Cyanobacteriota</taxon>
        <taxon>Cyanophyceae</taxon>
        <taxon>Nostocales</taxon>
        <taxon>Scytonemataceae</taxon>
        <taxon>Iningainema tapete</taxon>
    </lineage>
</organism>
<comment type="caution">
    <text evidence="1">The sequence shown here is derived from an EMBL/GenBank/DDBJ whole genome shotgun (WGS) entry which is preliminary data.</text>
</comment>
<evidence type="ECO:0000313" key="1">
    <source>
        <dbReference type="EMBL" id="MBD2770670.1"/>
    </source>
</evidence>
<protein>
    <submittedName>
        <fullName evidence="1">Uncharacterized protein</fullName>
    </submittedName>
</protein>
<reference evidence="1" key="1">
    <citation type="submission" date="2020-09" db="EMBL/GenBank/DDBJ databases">
        <title>Iningainema tapete sp. nov. (Scytonemataceae, Cyanobacteria) from greenhouses in central Florida (USA) produces two types of nodularin with biosynthetic potential for microcystin-LR and anabaenopeptins.</title>
        <authorList>
            <person name="Berthold D.E."/>
            <person name="Lefler F.W."/>
            <person name="Huang I.-S."/>
            <person name="Abdulla H."/>
            <person name="Zimba P.V."/>
            <person name="Laughinghouse H.D. IV."/>
        </authorList>
    </citation>
    <scope>NUCLEOTIDE SEQUENCE</scope>
    <source>
        <strain evidence="1">BLCCT55</strain>
    </source>
</reference>
<sequence>MKRVQRLARLEKSKMFTQKQAKDLSGFTRSQLLTWEEAGIIMPDRQYAILYTWNQLILLRILRHLRNRWTFQQIIKGFKNSRRPIDEILQILPKAVLCNFGEFGKYPDIEIEIQVHDLCNAENDIQEKIFRNVCHKAFPLIDEAGRQTQISVPKIIDEIKVLAEQNKIENFDVKVG</sequence>
<dbReference type="RefSeq" id="WP_190824969.1">
    <property type="nucleotide sequence ID" value="NZ_CAWPPI010000007.1"/>
</dbReference>
<accession>A0A8J7C964</accession>
<dbReference type="AlphaFoldDB" id="A0A8J7C964"/>
<proteinExistence type="predicted"/>